<organism evidence="1 2">
    <name type="scientific">Williamsia limnetica</name>
    <dbReference type="NCBI Taxonomy" id="882452"/>
    <lineage>
        <taxon>Bacteria</taxon>
        <taxon>Bacillati</taxon>
        <taxon>Actinomycetota</taxon>
        <taxon>Actinomycetes</taxon>
        <taxon>Mycobacteriales</taxon>
        <taxon>Nocardiaceae</taxon>
        <taxon>Williamsia</taxon>
    </lineage>
</organism>
<keyword evidence="2" id="KW-1185">Reference proteome</keyword>
<dbReference type="InterPro" id="IPR023606">
    <property type="entry name" value="CoA-Trfase_III_dom_1_sf"/>
</dbReference>
<keyword evidence="1" id="KW-0808">Transferase</keyword>
<protein>
    <submittedName>
        <fullName evidence="1">Crotonobetainyl-CoA:carnitine CoA-transferase CaiB-like acyl-CoA transferase</fullName>
    </submittedName>
</protein>
<dbReference type="Pfam" id="PF02515">
    <property type="entry name" value="CoA_transf_3"/>
    <property type="match status" value="1"/>
</dbReference>
<dbReference type="AlphaFoldDB" id="A0A318S1J1"/>
<dbReference type="PANTHER" id="PTHR48228:SF2">
    <property type="entry name" value="E-CINNAMOYL-COA:R-PHENYLLACTATE COA TRANSFERASE LARGE SUBUNIT"/>
    <property type="match status" value="1"/>
</dbReference>
<comment type="caution">
    <text evidence="1">The sequence shown here is derived from an EMBL/GenBank/DDBJ whole genome shotgun (WGS) entry which is preliminary data.</text>
</comment>
<dbReference type="PANTHER" id="PTHR48228">
    <property type="entry name" value="SUCCINYL-COA--D-CITRAMALATE COA-TRANSFERASE"/>
    <property type="match status" value="1"/>
</dbReference>
<gene>
    <name evidence="1" type="ORF">DFR67_107290</name>
</gene>
<dbReference type="Gene3D" id="3.40.50.10540">
    <property type="entry name" value="Crotonobetainyl-coa:carnitine coa-transferase, domain 1"/>
    <property type="match status" value="1"/>
</dbReference>
<dbReference type="SUPFAM" id="SSF89796">
    <property type="entry name" value="CoA-transferase family III (CaiB/BaiF)"/>
    <property type="match status" value="1"/>
</dbReference>
<sequence length="435" mass="47488">MCTLSQILVDGIRRHSVAIRSIEVWTERNNAVVGVMNGIRVVEVAAWTYVPVAGAILAEWGADVLKIEHPESGDPQRGLVTSGLIPAGGVNHMFELPNRGKRSVAIDLKSEEGHEILMKLIATADVFLTNFRPDARKKLGLDVDDVRAVNDKIVYVRGSSTGQRGEESNRGGYDMTSFWSRGGAADNVSPDELDYRLTMPGPAFGDVLGGLTIAGAISTALLHRERTGEALTVDSSLLAMGAWSMGATIAGAHAFNMERYPKHTPSTAANPLVNMYKTSDGRFISLVMLESDRFWPELVTALGIPEMITDPRFENHAKRGEHRLEAIEVLNNAFGKRTLEEWKKDLANIDGSWSVVQTPREVVTDPQVLANGYISDLTDSNGVDYKLVNTPIQFNETPNELTRAPDHGEHTDAVLEELGLSMDEIIGYKVSGAIL</sequence>
<evidence type="ECO:0000313" key="1">
    <source>
        <dbReference type="EMBL" id="PYE17045.1"/>
    </source>
</evidence>
<name>A0A318S1J1_WILLI</name>
<dbReference type="Proteomes" id="UP000247591">
    <property type="component" value="Unassembled WGS sequence"/>
</dbReference>
<dbReference type="EMBL" id="QJSP01000007">
    <property type="protein sequence ID" value="PYE17045.1"/>
    <property type="molecule type" value="Genomic_DNA"/>
</dbReference>
<accession>A0A318S1J1</accession>
<dbReference type="GO" id="GO:0016740">
    <property type="term" value="F:transferase activity"/>
    <property type="evidence" value="ECO:0007669"/>
    <property type="project" value="UniProtKB-KW"/>
</dbReference>
<dbReference type="InterPro" id="IPR044855">
    <property type="entry name" value="CoA-Trfase_III_dom3_sf"/>
</dbReference>
<dbReference type="InterPro" id="IPR050509">
    <property type="entry name" value="CoA-transferase_III"/>
</dbReference>
<reference evidence="1 2" key="1">
    <citation type="submission" date="2018-06" db="EMBL/GenBank/DDBJ databases">
        <title>Genomic Encyclopedia of Type Strains, Phase IV (KMG-IV): sequencing the most valuable type-strain genomes for metagenomic binning, comparative biology and taxonomic classification.</title>
        <authorList>
            <person name="Goeker M."/>
        </authorList>
    </citation>
    <scope>NUCLEOTIDE SEQUENCE [LARGE SCALE GENOMIC DNA]</scope>
    <source>
        <strain evidence="1 2">DSM 45521</strain>
    </source>
</reference>
<proteinExistence type="predicted"/>
<dbReference type="InterPro" id="IPR003673">
    <property type="entry name" value="CoA-Trfase_fam_III"/>
</dbReference>
<dbReference type="Gene3D" id="3.30.1540.10">
    <property type="entry name" value="formyl-coa transferase, domain 3"/>
    <property type="match status" value="1"/>
</dbReference>
<evidence type="ECO:0000313" key="2">
    <source>
        <dbReference type="Proteomes" id="UP000247591"/>
    </source>
</evidence>